<dbReference type="InterPro" id="IPR011050">
    <property type="entry name" value="Pectin_lyase_fold/virulence"/>
</dbReference>
<dbReference type="PANTHER" id="PTHR31375">
    <property type="match status" value="1"/>
</dbReference>
<evidence type="ECO:0000256" key="6">
    <source>
        <dbReference type="ARBA" id="ARBA00023295"/>
    </source>
</evidence>
<keyword evidence="3" id="KW-0134">Cell wall</keyword>
<dbReference type="SUPFAM" id="SSF51126">
    <property type="entry name" value="Pectin lyase-like"/>
    <property type="match status" value="1"/>
</dbReference>
<keyword evidence="7" id="KW-0961">Cell wall biogenesis/degradation</keyword>
<evidence type="ECO:0000256" key="8">
    <source>
        <dbReference type="RuleBase" id="RU361169"/>
    </source>
</evidence>
<evidence type="ECO:0000256" key="7">
    <source>
        <dbReference type="ARBA" id="ARBA00023316"/>
    </source>
</evidence>
<evidence type="ECO:0000256" key="4">
    <source>
        <dbReference type="ARBA" id="ARBA00022525"/>
    </source>
</evidence>
<evidence type="ECO:0000256" key="1">
    <source>
        <dbReference type="ARBA" id="ARBA00004191"/>
    </source>
</evidence>
<name>A0A6G1F0U5_9ORYZ</name>
<evidence type="ECO:0000256" key="2">
    <source>
        <dbReference type="ARBA" id="ARBA00008834"/>
    </source>
</evidence>
<dbReference type="AlphaFoldDB" id="A0A6G1F0U5"/>
<comment type="caution">
    <text evidence="10">The sequence shown here is derived from an EMBL/GenBank/DDBJ whole genome shotgun (WGS) entry which is preliminary data.</text>
</comment>
<comment type="subcellular location">
    <subcellularLocation>
        <location evidence="1">Secreted</location>
        <location evidence="1">Cell wall</location>
    </subcellularLocation>
</comment>
<dbReference type="GO" id="GO:0004650">
    <property type="term" value="F:polygalacturonase activity"/>
    <property type="evidence" value="ECO:0007669"/>
    <property type="project" value="InterPro"/>
</dbReference>
<feature type="compositionally biased region" description="Basic and acidic residues" evidence="9">
    <location>
        <begin position="278"/>
        <end position="299"/>
    </location>
</feature>
<evidence type="ECO:0000256" key="9">
    <source>
        <dbReference type="SAM" id="MobiDB-lite"/>
    </source>
</evidence>
<dbReference type="Proteomes" id="UP000479710">
    <property type="component" value="Unassembled WGS sequence"/>
</dbReference>
<dbReference type="EMBL" id="SPHZ02000002">
    <property type="protein sequence ID" value="KAF0930516.1"/>
    <property type="molecule type" value="Genomic_DNA"/>
</dbReference>
<keyword evidence="4" id="KW-0964">Secreted</keyword>
<dbReference type="Gene3D" id="2.160.20.10">
    <property type="entry name" value="Single-stranded right-handed beta-helix, Pectin lyase-like"/>
    <property type="match status" value="2"/>
</dbReference>
<proteinExistence type="inferred from homology"/>
<sequence length="299" mass="32489">MAWAARCRLPTGRNVVNVDSFGAAGDGCSDDTKAFLNAWKKACSLNNAVFLVPGGRRYKVGASKFMGPCKNRMIIQIQGAIVAPEEPSEWDPASPRLWLLFSGLAGTRIQGGGLINGSGSKWWANSCKIDRSKGVSLDGARVRRAQNGVRIKTWQGGAGYVRNVRFANVVVDDVDHPIVIDQFYCDSRTPCRNQSSNVRVSNVMYRNITGTARQVEAIRLACSDAVPCVDIVLSDINLLREDGAEVQTVCNCAMGFDYGRVRPAADCLRTSPCGGMTPDDHPDPEIKDKADAPVRHTEL</sequence>
<organism evidence="10 11">
    <name type="scientific">Oryza meyeriana var. granulata</name>
    <dbReference type="NCBI Taxonomy" id="110450"/>
    <lineage>
        <taxon>Eukaryota</taxon>
        <taxon>Viridiplantae</taxon>
        <taxon>Streptophyta</taxon>
        <taxon>Embryophyta</taxon>
        <taxon>Tracheophyta</taxon>
        <taxon>Spermatophyta</taxon>
        <taxon>Magnoliopsida</taxon>
        <taxon>Liliopsida</taxon>
        <taxon>Poales</taxon>
        <taxon>Poaceae</taxon>
        <taxon>BOP clade</taxon>
        <taxon>Oryzoideae</taxon>
        <taxon>Oryzeae</taxon>
        <taxon>Oryzinae</taxon>
        <taxon>Oryza</taxon>
        <taxon>Oryza meyeriana</taxon>
    </lineage>
</organism>
<gene>
    <name evidence="10" type="ORF">E2562_033254</name>
</gene>
<feature type="region of interest" description="Disordered" evidence="9">
    <location>
        <begin position="275"/>
        <end position="299"/>
    </location>
</feature>
<evidence type="ECO:0000256" key="5">
    <source>
        <dbReference type="ARBA" id="ARBA00022801"/>
    </source>
</evidence>
<keyword evidence="6 8" id="KW-0326">Glycosidase</keyword>
<dbReference type="GO" id="GO:0005975">
    <property type="term" value="P:carbohydrate metabolic process"/>
    <property type="evidence" value="ECO:0007669"/>
    <property type="project" value="InterPro"/>
</dbReference>
<evidence type="ECO:0000313" key="11">
    <source>
        <dbReference type="Proteomes" id="UP000479710"/>
    </source>
</evidence>
<reference evidence="10 11" key="1">
    <citation type="submission" date="2019-11" db="EMBL/GenBank/DDBJ databases">
        <title>Whole genome sequence of Oryza granulata.</title>
        <authorList>
            <person name="Li W."/>
        </authorList>
    </citation>
    <scope>NUCLEOTIDE SEQUENCE [LARGE SCALE GENOMIC DNA]</scope>
    <source>
        <strain evidence="11">cv. Menghai</strain>
        <tissue evidence="10">Leaf</tissue>
    </source>
</reference>
<dbReference type="OrthoDB" id="187139at2759"/>
<evidence type="ECO:0000256" key="3">
    <source>
        <dbReference type="ARBA" id="ARBA00022512"/>
    </source>
</evidence>
<comment type="similarity">
    <text evidence="2 8">Belongs to the glycosyl hydrolase 28 family.</text>
</comment>
<keyword evidence="11" id="KW-1185">Reference proteome</keyword>
<accession>A0A6G1F0U5</accession>
<protein>
    <recommendedName>
        <fullName evidence="12">Pectate lyase superfamily protein domain-containing protein</fullName>
    </recommendedName>
</protein>
<dbReference type="GO" id="GO:0071555">
    <property type="term" value="P:cell wall organization"/>
    <property type="evidence" value="ECO:0007669"/>
    <property type="project" value="UniProtKB-KW"/>
</dbReference>
<evidence type="ECO:0000313" key="10">
    <source>
        <dbReference type="EMBL" id="KAF0930516.1"/>
    </source>
</evidence>
<dbReference type="InterPro" id="IPR012334">
    <property type="entry name" value="Pectin_lyas_fold"/>
</dbReference>
<dbReference type="InterPro" id="IPR000743">
    <property type="entry name" value="Glyco_hydro_28"/>
</dbReference>
<keyword evidence="5 8" id="KW-0378">Hydrolase</keyword>
<dbReference type="Pfam" id="PF00295">
    <property type="entry name" value="Glyco_hydro_28"/>
    <property type="match status" value="2"/>
</dbReference>
<evidence type="ECO:0008006" key="12">
    <source>
        <dbReference type="Google" id="ProtNLM"/>
    </source>
</evidence>